<evidence type="ECO:0000313" key="3">
    <source>
        <dbReference type="Proteomes" id="UP000269721"/>
    </source>
</evidence>
<evidence type="ECO:0000313" key="2">
    <source>
        <dbReference type="EMBL" id="RKO89232.1"/>
    </source>
</evidence>
<proteinExistence type="predicted"/>
<feature type="compositionally biased region" description="Pro residues" evidence="1">
    <location>
        <begin position="48"/>
        <end position="57"/>
    </location>
</feature>
<dbReference type="EMBL" id="KZ996212">
    <property type="protein sequence ID" value="RKO89232.1"/>
    <property type="molecule type" value="Genomic_DNA"/>
</dbReference>
<keyword evidence="3" id="KW-1185">Reference proteome</keyword>
<name>A0A4P9WAI8_9FUNG</name>
<sequence>MPPTTIVDVEAGGGLFDLSPPPTPIPAGSFSGRVVRVSANTHARQPSPLAPQPPPGAPGARPRAKCLQKSRNPDEMIRMRRVVSLSPRVATAGEGRGGEGRAFGAEKDQQRRRQPLTSKTPPPVSDIDLPLLCCPAARDQTILKHKQTPCTEQLNSLRAPRLLSQYPTTTDPVLNPQQPPSPQPTTTQPPQKKPHPQSLNPTWWKDLSARRDKPVQKDEEEKKQDEDVVIKPAAVQKLVPVMLVPENKAEIPTAKRTPSVSLRWLSWRRRADQKATQTPQPSTPQPQPSFVPPPAEPVLHTPRVPQFDSGNYQLPMLYPAATVKRTSPSRRVKPRPASWAPTNGMLVDRGEVESTTVGEKSRSNEIKTQPPTEKKQDPRKQLRKSASMFIPAIAWDHYSTDAPIKVPPPLPVKETPIKETRKQLRRSASVSITALVRDHNSGDAPIKIARPRPTSWVLPTPAPVIEGGSNSDSDDSTPLGLSAALRGRGRPLRLRRVDGARFPNPDPDLPSSGSRLRNPRPASWAPLTVRFDDASSGSDSTAPPLSPPGTMSSISLEGSNESADSADSVRRQPRPASWTPLTVRFDENPPSPRMARRNAPGASRSPSLTQKEFRGIMDAKEVSIVGRWRGLYLRDEVRAAYRDYRLSQPPATSHPQSPDAYPSAPYRPTRSPSLRRISSAPTLPTLEETPTDFHHPPPIQYQLPPPKNPLLPLALLAHRVAPPVVAHPPGPGDSPRPAPLSARPAPRIDTPPGSGAVHAGEEVQGGGPG</sequence>
<feature type="region of interest" description="Disordered" evidence="1">
    <location>
        <begin position="647"/>
        <end position="700"/>
    </location>
</feature>
<feature type="region of interest" description="Disordered" evidence="1">
    <location>
        <begin position="325"/>
        <end position="383"/>
    </location>
</feature>
<dbReference type="Proteomes" id="UP000269721">
    <property type="component" value="Unassembled WGS sequence"/>
</dbReference>
<feature type="compositionally biased region" description="Basic and acidic residues" evidence="1">
    <location>
        <begin position="96"/>
        <end position="111"/>
    </location>
</feature>
<feature type="region of interest" description="Disordered" evidence="1">
    <location>
        <begin position="1"/>
        <end position="128"/>
    </location>
</feature>
<gene>
    <name evidence="2" type="ORF">BDK51DRAFT_38140</name>
</gene>
<evidence type="ECO:0000256" key="1">
    <source>
        <dbReference type="SAM" id="MobiDB-lite"/>
    </source>
</evidence>
<feature type="compositionally biased region" description="Polar residues" evidence="1">
    <location>
        <begin position="535"/>
        <end position="565"/>
    </location>
</feature>
<protein>
    <submittedName>
        <fullName evidence="2">Uncharacterized protein</fullName>
    </submittedName>
</protein>
<reference evidence="3" key="1">
    <citation type="journal article" date="2018" name="Nat. Microbiol.">
        <title>Leveraging single-cell genomics to expand the fungal tree of life.</title>
        <authorList>
            <person name="Ahrendt S.R."/>
            <person name="Quandt C.A."/>
            <person name="Ciobanu D."/>
            <person name="Clum A."/>
            <person name="Salamov A."/>
            <person name="Andreopoulos B."/>
            <person name="Cheng J.F."/>
            <person name="Woyke T."/>
            <person name="Pelin A."/>
            <person name="Henrissat B."/>
            <person name="Reynolds N.K."/>
            <person name="Benny G.L."/>
            <person name="Smith M.E."/>
            <person name="James T.Y."/>
            <person name="Grigoriev I.V."/>
        </authorList>
    </citation>
    <scope>NUCLEOTIDE SEQUENCE [LARGE SCALE GENOMIC DNA]</scope>
</reference>
<feature type="region of interest" description="Disordered" evidence="1">
    <location>
        <begin position="270"/>
        <end position="311"/>
    </location>
</feature>
<feature type="region of interest" description="Disordered" evidence="1">
    <location>
        <begin position="166"/>
        <end position="230"/>
    </location>
</feature>
<feature type="compositionally biased region" description="Basic and acidic residues" evidence="1">
    <location>
        <begin position="207"/>
        <end position="229"/>
    </location>
</feature>
<feature type="compositionally biased region" description="Pro residues" evidence="1">
    <location>
        <begin position="725"/>
        <end position="738"/>
    </location>
</feature>
<organism evidence="2 3">
    <name type="scientific">Blyttiomyces helicus</name>
    <dbReference type="NCBI Taxonomy" id="388810"/>
    <lineage>
        <taxon>Eukaryota</taxon>
        <taxon>Fungi</taxon>
        <taxon>Fungi incertae sedis</taxon>
        <taxon>Chytridiomycota</taxon>
        <taxon>Chytridiomycota incertae sedis</taxon>
        <taxon>Chytridiomycetes</taxon>
        <taxon>Chytridiomycetes incertae sedis</taxon>
        <taxon>Blyttiomyces</taxon>
    </lineage>
</organism>
<accession>A0A4P9WAI8</accession>
<feature type="region of interest" description="Disordered" evidence="1">
    <location>
        <begin position="723"/>
        <end position="769"/>
    </location>
</feature>
<feature type="compositionally biased region" description="Pro residues" evidence="1">
    <location>
        <begin position="281"/>
        <end position="296"/>
    </location>
</feature>
<feature type="region of interest" description="Disordered" evidence="1">
    <location>
        <begin position="443"/>
        <end position="612"/>
    </location>
</feature>
<dbReference type="AlphaFoldDB" id="A0A4P9WAI8"/>